<organism evidence="1">
    <name type="scientific">freshwater metagenome</name>
    <dbReference type="NCBI Taxonomy" id="449393"/>
    <lineage>
        <taxon>unclassified sequences</taxon>
        <taxon>metagenomes</taxon>
        <taxon>ecological metagenomes</taxon>
    </lineage>
</organism>
<reference evidence="1" key="1">
    <citation type="submission" date="2020-05" db="EMBL/GenBank/DDBJ databases">
        <authorList>
            <person name="Chiriac C."/>
            <person name="Salcher M."/>
            <person name="Ghai R."/>
            <person name="Kavagutti S V."/>
        </authorList>
    </citation>
    <scope>NUCLEOTIDE SEQUENCE</scope>
</reference>
<accession>A0A6J6L430</accession>
<protein>
    <submittedName>
        <fullName evidence="1">Unannotated protein</fullName>
    </submittedName>
</protein>
<sequence length="83" mass="8834">MGMKNAPWAIDVFGANDAPPTSFEAWGQRLVGGYNTVRKGSSFLITEPSQFILIALREVGPSPLCSASNQYQGVLAGVTFIEG</sequence>
<gene>
    <name evidence="1" type="ORF">UFOPK2166_01064</name>
</gene>
<dbReference type="AlphaFoldDB" id="A0A6J6L430"/>
<dbReference type="EMBL" id="CAEZWB010000161">
    <property type="protein sequence ID" value="CAB4655453.1"/>
    <property type="molecule type" value="Genomic_DNA"/>
</dbReference>
<name>A0A6J6L430_9ZZZZ</name>
<evidence type="ECO:0000313" key="1">
    <source>
        <dbReference type="EMBL" id="CAB4655453.1"/>
    </source>
</evidence>
<proteinExistence type="predicted"/>